<dbReference type="OrthoDB" id="2427516at2759"/>
<evidence type="ECO:0000256" key="1">
    <source>
        <dbReference type="SAM" id="MobiDB-lite"/>
    </source>
</evidence>
<comment type="caution">
    <text evidence="3">The sequence shown here is derived from an EMBL/GenBank/DDBJ whole genome shotgun (WGS) entry which is preliminary data.</text>
</comment>
<gene>
    <name evidence="3" type="ORF">AMORRO_LOCUS80</name>
</gene>
<feature type="region of interest" description="Disordered" evidence="1">
    <location>
        <begin position="81"/>
        <end position="106"/>
    </location>
</feature>
<protein>
    <submittedName>
        <fullName evidence="3">9825_t:CDS:1</fullName>
    </submittedName>
</protein>
<evidence type="ECO:0000256" key="2">
    <source>
        <dbReference type="SAM" id="Phobius"/>
    </source>
</evidence>
<keyword evidence="2" id="KW-0812">Transmembrane</keyword>
<accession>A0A9N8V5W5</accession>
<dbReference type="AlphaFoldDB" id="A0A9N8V5W5"/>
<feature type="transmembrane region" description="Helical" evidence="2">
    <location>
        <begin position="47"/>
        <end position="65"/>
    </location>
</feature>
<feature type="transmembrane region" description="Helical" evidence="2">
    <location>
        <begin position="112"/>
        <end position="133"/>
    </location>
</feature>
<dbReference type="Proteomes" id="UP000789342">
    <property type="component" value="Unassembled WGS sequence"/>
</dbReference>
<keyword evidence="2" id="KW-0472">Membrane</keyword>
<reference evidence="3" key="1">
    <citation type="submission" date="2021-06" db="EMBL/GenBank/DDBJ databases">
        <authorList>
            <person name="Kallberg Y."/>
            <person name="Tangrot J."/>
            <person name="Rosling A."/>
        </authorList>
    </citation>
    <scope>NUCLEOTIDE SEQUENCE</scope>
    <source>
        <strain evidence="3">CL551</strain>
    </source>
</reference>
<dbReference type="EMBL" id="CAJVPV010000015">
    <property type="protein sequence ID" value="CAG8438321.1"/>
    <property type="molecule type" value="Genomic_DNA"/>
</dbReference>
<evidence type="ECO:0000313" key="4">
    <source>
        <dbReference type="Proteomes" id="UP000789342"/>
    </source>
</evidence>
<feature type="region of interest" description="Disordered" evidence="1">
    <location>
        <begin position="1"/>
        <end position="20"/>
    </location>
</feature>
<evidence type="ECO:0000313" key="3">
    <source>
        <dbReference type="EMBL" id="CAG8438321.1"/>
    </source>
</evidence>
<proteinExistence type="predicted"/>
<name>A0A9N8V5W5_9GLOM</name>
<keyword evidence="2" id="KW-1133">Transmembrane helix</keyword>
<sequence>MVSSQKRSSHRGPDKKSNLHLIIKAPNKNKSVKLHLTKKMRTSSQKFTFSSISSILFVMFAYLIIPTYSIPVPPATSMQWPSPSIDTSDDLNNNGTSSDGGGTSSSPNKMEVMNWILAAISIVIVVELIFWLFKCINMVRKGVTGGEDDRNQDNNGQSEAASNGLDDEELPPYDGLSLPKYCEAMETSNNDNEQLRSSPLAEDENSLTAVVAGQEDNNQDHNGSVEEINRISNQTSTVVVEMNHVSNVANAVIDDARPSSSTEEPSS</sequence>
<feature type="region of interest" description="Disordered" evidence="1">
    <location>
        <begin position="145"/>
        <end position="178"/>
    </location>
</feature>
<keyword evidence="4" id="KW-1185">Reference proteome</keyword>
<organism evidence="3 4">
    <name type="scientific">Acaulospora morrowiae</name>
    <dbReference type="NCBI Taxonomy" id="94023"/>
    <lineage>
        <taxon>Eukaryota</taxon>
        <taxon>Fungi</taxon>
        <taxon>Fungi incertae sedis</taxon>
        <taxon>Mucoromycota</taxon>
        <taxon>Glomeromycotina</taxon>
        <taxon>Glomeromycetes</taxon>
        <taxon>Diversisporales</taxon>
        <taxon>Acaulosporaceae</taxon>
        <taxon>Acaulospora</taxon>
    </lineage>
</organism>